<accession>A0A381QA98</accession>
<keyword evidence="1" id="KW-0472">Membrane</keyword>
<gene>
    <name evidence="3" type="ORF">METZ01_LOCUS28804</name>
</gene>
<feature type="transmembrane region" description="Helical" evidence="1">
    <location>
        <begin position="99"/>
        <end position="118"/>
    </location>
</feature>
<dbReference type="Pfam" id="PF07690">
    <property type="entry name" value="MFS_1"/>
    <property type="match status" value="1"/>
</dbReference>
<feature type="domain" description="Major facilitator superfamily (MFS) profile" evidence="2">
    <location>
        <begin position="33"/>
        <end position="409"/>
    </location>
</feature>
<dbReference type="InterPro" id="IPR036259">
    <property type="entry name" value="MFS_trans_sf"/>
</dbReference>
<feature type="transmembrane region" description="Helical" evidence="1">
    <location>
        <begin position="188"/>
        <end position="208"/>
    </location>
</feature>
<dbReference type="EMBL" id="UINC01001261">
    <property type="protein sequence ID" value="SUZ75950.1"/>
    <property type="molecule type" value="Genomic_DNA"/>
</dbReference>
<feature type="transmembrane region" description="Helical" evidence="1">
    <location>
        <begin position="357"/>
        <end position="380"/>
    </location>
</feature>
<feature type="transmembrane region" description="Helical" evidence="1">
    <location>
        <begin position="229"/>
        <end position="249"/>
    </location>
</feature>
<feature type="transmembrane region" description="Helical" evidence="1">
    <location>
        <begin position="158"/>
        <end position="176"/>
    </location>
</feature>
<dbReference type="PANTHER" id="PTHR23531">
    <property type="entry name" value="QUINOLENE RESISTANCE PROTEIN NORA"/>
    <property type="match status" value="1"/>
</dbReference>
<name>A0A381QA98_9ZZZZ</name>
<dbReference type="InterPro" id="IPR011701">
    <property type="entry name" value="MFS"/>
</dbReference>
<protein>
    <recommendedName>
        <fullName evidence="2">Major facilitator superfamily (MFS) profile domain-containing protein</fullName>
    </recommendedName>
</protein>
<dbReference type="AlphaFoldDB" id="A0A381QA98"/>
<keyword evidence="1" id="KW-1133">Transmembrane helix</keyword>
<feature type="transmembrane region" description="Helical" evidence="1">
    <location>
        <begin position="34"/>
        <end position="56"/>
    </location>
</feature>
<organism evidence="3">
    <name type="scientific">marine metagenome</name>
    <dbReference type="NCBI Taxonomy" id="408172"/>
    <lineage>
        <taxon>unclassified sequences</taxon>
        <taxon>metagenomes</taxon>
        <taxon>ecological metagenomes</taxon>
    </lineage>
</organism>
<evidence type="ECO:0000313" key="3">
    <source>
        <dbReference type="EMBL" id="SUZ75950.1"/>
    </source>
</evidence>
<feature type="transmembrane region" description="Helical" evidence="1">
    <location>
        <begin position="298"/>
        <end position="317"/>
    </location>
</feature>
<feature type="transmembrane region" description="Helical" evidence="1">
    <location>
        <begin position="68"/>
        <end position="87"/>
    </location>
</feature>
<dbReference type="GO" id="GO:0022857">
    <property type="term" value="F:transmembrane transporter activity"/>
    <property type="evidence" value="ECO:0007669"/>
    <property type="project" value="InterPro"/>
</dbReference>
<dbReference type="PANTHER" id="PTHR23531:SF1">
    <property type="entry name" value="QUINOLENE RESISTANCE PROTEIN NORA"/>
    <property type="match status" value="1"/>
</dbReference>
<dbReference type="InterPro" id="IPR020846">
    <property type="entry name" value="MFS_dom"/>
</dbReference>
<sequence length="414" mass="43566">VVGDDRRPIVFDIRSEESVDLDVDPQRSLLTPHFLVLCVSALFSALGFSSVIPTVARFVATELNGGDLEIGMALGVFSISAVLARPWIGRLGDRRGRRVLIAGGSLVTAVVLAGHVLADTYGLLLLARLVMGAVQGAFFVGTVTLTTDLAPDHRRGEAASYFSVAIYGGMAFGPWLGEWAVGRWGFDGGFLVGAFCMAIAAVIACWLPDFVESTQPNVGPSPDSEQRRVLFYRSAIWPGVIMALGIMIFPALHGFMPKLMDERSLGDAGPIYALYGLLVIAIRLACSRLPDTLGTTKTASLALLGSTAGMLVMGCFVSRSGMFIGAAILAIGGSLLYPALMVAAVEGVPVNERAQAMGTFTMFFELSGGIGGPVLGVVAWMTGTTVAAFFGASVIAASGIPLLLMWKRRNPAIT</sequence>
<feature type="transmembrane region" description="Helical" evidence="1">
    <location>
        <begin position="386"/>
        <end position="406"/>
    </location>
</feature>
<feature type="transmembrane region" description="Helical" evidence="1">
    <location>
        <begin position="269"/>
        <end position="286"/>
    </location>
</feature>
<proteinExistence type="predicted"/>
<feature type="transmembrane region" description="Helical" evidence="1">
    <location>
        <begin position="323"/>
        <end position="345"/>
    </location>
</feature>
<dbReference type="PROSITE" id="PS50850">
    <property type="entry name" value="MFS"/>
    <property type="match status" value="1"/>
</dbReference>
<feature type="non-terminal residue" evidence="3">
    <location>
        <position position="1"/>
    </location>
</feature>
<keyword evidence="1" id="KW-0812">Transmembrane</keyword>
<feature type="transmembrane region" description="Helical" evidence="1">
    <location>
        <begin position="124"/>
        <end position="146"/>
    </location>
</feature>
<evidence type="ECO:0000259" key="2">
    <source>
        <dbReference type="PROSITE" id="PS50850"/>
    </source>
</evidence>
<dbReference type="Gene3D" id="1.20.1250.20">
    <property type="entry name" value="MFS general substrate transporter like domains"/>
    <property type="match status" value="1"/>
</dbReference>
<dbReference type="SUPFAM" id="SSF103473">
    <property type="entry name" value="MFS general substrate transporter"/>
    <property type="match status" value="1"/>
</dbReference>
<dbReference type="InterPro" id="IPR052714">
    <property type="entry name" value="MFS_Exporter"/>
</dbReference>
<reference evidence="3" key="1">
    <citation type="submission" date="2018-05" db="EMBL/GenBank/DDBJ databases">
        <authorList>
            <person name="Lanie J.A."/>
            <person name="Ng W.-L."/>
            <person name="Kazmierczak K.M."/>
            <person name="Andrzejewski T.M."/>
            <person name="Davidsen T.M."/>
            <person name="Wayne K.J."/>
            <person name="Tettelin H."/>
            <person name="Glass J.I."/>
            <person name="Rusch D."/>
            <person name="Podicherti R."/>
            <person name="Tsui H.-C.T."/>
            <person name="Winkler M.E."/>
        </authorList>
    </citation>
    <scope>NUCLEOTIDE SEQUENCE</scope>
</reference>
<evidence type="ECO:0000256" key="1">
    <source>
        <dbReference type="SAM" id="Phobius"/>
    </source>
</evidence>